<accession>A0AAD4L630</accession>
<proteinExistence type="predicted"/>
<keyword evidence="3" id="KW-1185">Reference proteome</keyword>
<dbReference type="AlphaFoldDB" id="A0AAD4L630"/>
<evidence type="ECO:0000313" key="3">
    <source>
        <dbReference type="Proteomes" id="UP001201163"/>
    </source>
</evidence>
<evidence type="ECO:0000313" key="2">
    <source>
        <dbReference type="EMBL" id="KAH8978155.1"/>
    </source>
</evidence>
<sequence length="88" mass="9727">MASMILFDPSLIPLDSIGHIFLLGPQYYHTDTSISFLSWWVSTFILTHCGLMSVPRTMPILSALIVSAKTGCLSLLLKAALSILLIRY</sequence>
<dbReference type="Proteomes" id="UP001201163">
    <property type="component" value="Unassembled WGS sequence"/>
</dbReference>
<feature type="transmembrane region" description="Helical" evidence="1">
    <location>
        <begin position="36"/>
        <end position="54"/>
    </location>
</feature>
<keyword evidence="1" id="KW-1133">Transmembrane helix</keyword>
<organism evidence="2 3">
    <name type="scientific">Lactarius akahatsu</name>
    <dbReference type="NCBI Taxonomy" id="416441"/>
    <lineage>
        <taxon>Eukaryota</taxon>
        <taxon>Fungi</taxon>
        <taxon>Dikarya</taxon>
        <taxon>Basidiomycota</taxon>
        <taxon>Agaricomycotina</taxon>
        <taxon>Agaricomycetes</taxon>
        <taxon>Russulales</taxon>
        <taxon>Russulaceae</taxon>
        <taxon>Lactarius</taxon>
    </lineage>
</organism>
<feature type="transmembrane region" description="Helical" evidence="1">
    <location>
        <begin position="60"/>
        <end position="86"/>
    </location>
</feature>
<protein>
    <submittedName>
        <fullName evidence="2">Uncharacterized protein</fullName>
    </submittedName>
</protein>
<keyword evidence="1" id="KW-0472">Membrane</keyword>
<keyword evidence="1" id="KW-0812">Transmembrane</keyword>
<name>A0AAD4L630_9AGAM</name>
<dbReference type="EMBL" id="JAKELL010000247">
    <property type="protein sequence ID" value="KAH8978155.1"/>
    <property type="molecule type" value="Genomic_DNA"/>
</dbReference>
<reference evidence="2" key="1">
    <citation type="submission" date="2022-01" db="EMBL/GenBank/DDBJ databases">
        <title>Comparative genomics reveals a dynamic genome evolution in the ectomycorrhizal milk-cap (Lactarius) mushrooms.</title>
        <authorList>
            <consortium name="DOE Joint Genome Institute"/>
            <person name="Lebreton A."/>
            <person name="Tang N."/>
            <person name="Kuo A."/>
            <person name="LaButti K."/>
            <person name="Drula E."/>
            <person name="Barry K."/>
            <person name="Clum A."/>
            <person name="Lipzen A."/>
            <person name="Mousain D."/>
            <person name="Ng V."/>
            <person name="Wang R."/>
            <person name="Wang X."/>
            <person name="Dai Y."/>
            <person name="Henrissat B."/>
            <person name="Grigoriev I.V."/>
            <person name="Guerin-Laguette A."/>
            <person name="Yu F."/>
            <person name="Martin F.M."/>
        </authorList>
    </citation>
    <scope>NUCLEOTIDE SEQUENCE</scope>
    <source>
        <strain evidence="2">QP</strain>
    </source>
</reference>
<comment type="caution">
    <text evidence="2">The sequence shown here is derived from an EMBL/GenBank/DDBJ whole genome shotgun (WGS) entry which is preliminary data.</text>
</comment>
<gene>
    <name evidence="2" type="ORF">EDB92DRAFT_1912024</name>
</gene>
<evidence type="ECO:0000256" key="1">
    <source>
        <dbReference type="SAM" id="Phobius"/>
    </source>
</evidence>